<protein>
    <submittedName>
        <fullName evidence="9">ABC transporter permease subunit</fullName>
    </submittedName>
</protein>
<evidence type="ECO:0000256" key="6">
    <source>
        <dbReference type="ARBA" id="ARBA00023136"/>
    </source>
</evidence>
<comment type="subcellular location">
    <subcellularLocation>
        <location evidence="1 7">Cell membrane</location>
        <topology evidence="1 7">Multi-pass membrane protein</topology>
    </subcellularLocation>
</comment>
<keyword evidence="5 7" id="KW-1133">Transmembrane helix</keyword>
<dbReference type="RefSeq" id="WP_057207702.1">
    <property type="nucleotide sequence ID" value="NZ_CP083374.1"/>
</dbReference>
<feature type="transmembrane region" description="Helical" evidence="7">
    <location>
        <begin position="25"/>
        <end position="48"/>
    </location>
</feature>
<keyword evidence="10" id="KW-1185">Reference proteome</keyword>
<dbReference type="AlphaFoldDB" id="A0AAW4FSF9"/>
<evidence type="ECO:0000256" key="5">
    <source>
        <dbReference type="ARBA" id="ARBA00022989"/>
    </source>
</evidence>
<sequence length="297" mass="32634">MSDIAISTPHAQAMHTRSAVGSLRIVQTACILVIALVIVSPLFMLLIASLKDDRFQILADMGSFRAFWVSDPTLANFAEVGNFSGELAFGRYLLNSLIILALTVGSGLIVNSMAGFVLAWGSVRGRAVILSLVIALYVIPQESIIMPLVIMVSRAGITDTFAVQIVPWIASPLYIFLFYQFFAQLPKELFEAAQIDGASIFRIYRSIFLPLSLPALATVSILMGIESWNQYLWPILVTQTDYARPIAVAIATFFGQDSIYWDRAMAASVLMMLPILALYLAFQRWFVSSFVGSAVKG</sequence>
<dbReference type="Gene3D" id="1.10.3720.10">
    <property type="entry name" value="MetI-like"/>
    <property type="match status" value="1"/>
</dbReference>
<dbReference type="EMBL" id="WXFA01000024">
    <property type="protein sequence ID" value="MBM3094266.1"/>
    <property type="molecule type" value="Genomic_DNA"/>
</dbReference>
<evidence type="ECO:0000256" key="7">
    <source>
        <dbReference type="RuleBase" id="RU363032"/>
    </source>
</evidence>
<feature type="transmembrane region" description="Helical" evidence="7">
    <location>
        <begin position="97"/>
        <end position="120"/>
    </location>
</feature>
<dbReference type="Proteomes" id="UP000744980">
    <property type="component" value="Unassembled WGS sequence"/>
</dbReference>
<dbReference type="GO" id="GO:0005886">
    <property type="term" value="C:plasma membrane"/>
    <property type="evidence" value="ECO:0007669"/>
    <property type="project" value="UniProtKB-SubCell"/>
</dbReference>
<reference evidence="9 10" key="1">
    <citation type="submission" date="2020-01" db="EMBL/GenBank/DDBJ databases">
        <title>Draft genome assembly of Ensifer adhaerens T173.</title>
        <authorList>
            <person name="Craig J.E."/>
            <person name="Stinchcombe J.R."/>
        </authorList>
    </citation>
    <scope>NUCLEOTIDE SEQUENCE [LARGE SCALE GENOMIC DNA]</scope>
    <source>
        <strain evidence="9 10">T173</strain>
    </source>
</reference>
<evidence type="ECO:0000313" key="10">
    <source>
        <dbReference type="Proteomes" id="UP000744980"/>
    </source>
</evidence>
<keyword evidence="2 7" id="KW-0813">Transport</keyword>
<dbReference type="SUPFAM" id="SSF161098">
    <property type="entry name" value="MetI-like"/>
    <property type="match status" value="1"/>
</dbReference>
<name>A0AAW4FSF9_9HYPH</name>
<feature type="domain" description="ABC transmembrane type-1" evidence="8">
    <location>
        <begin position="93"/>
        <end position="282"/>
    </location>
</feature>
<gene>
    <name evidence="9" type="ORF">GFB56_26335</name>
</gene>
<keyword evidence="4 7" id="KW-0812">Transmembrane</keyword>
<dbReference type="InterPro" id="IPR035906">
    <property type="entry name" value="MetI-like_sf"/>
</dbReference>
<dbReference type="PANTHER" id="PTHR43744:SF12">
    <property type="entry name" value="ABC TRANSPORTER PERMEASE PROTEIN MG189-RELATED"/>
    <property type="match status" value="1"/>
</dbReference>
<evidence type="ECO:0000256" key="4">
    <source>
        <dbReference type="ARBA" id="ARBA00022692"/>
    </source>
</evidence>
<feature type="transmembrane region" description="Helical" evidence="7">
    <location>
        <begin position="161"/>
        <end position="182"/>
    </location>
</feature>
<dbReference type="PROSITE" id="PS50928">
    <property type="entry name" value="ABC_TM1"/>
    <property type="match status" value="1"/>
</dbReference>
<dbReference type="PANTHER" id="PTHR43744">
    <property type="entry name" value="ABC TRANSPORTER PERMEASE PROTEIN MG189-RELATED-RELATED"/>
    <property type="match status" value="1"/>
</dbReference>
<comment type="caution">
    <text evidence="9">The sequence shown here is derived from an EMBL/GenBank/DDBJ whole genome shotgun (WGS) entry which is preliminary data.</text>
</comment>
<accession>A0AAW4FSF9</accession>
<evidence type="ECO:0000259" key="8">
    <source>
        <dbReference type="PROSITE" id="PS50928"/>
    </source>
</evidence>
<organism evidence="9 10">
    <name type="scientific">Ensifer canadensis</name>
    <dbReference type="NCBI Taxonomy" id="555315"/>
    <lineage>
        <taxon>Bacteria</taxon>
        <taxon>Pseudomonadati</taxon>
        <taxon>Pseudomonadota</taxon>
        <taxon>Alphaproteobacteria</taxon>
        <taxon>Hyphomicrobiales</taxon>
        <taxon>Rhizobiaceae</taxon>
        <taxon>Sinorhizobium/Ensifer group</taxon>
        <taxon>Ensifer</taxon>
    </lineage>
</organism>
<dbReference type="GO" id="GO:0055085">
    <property type="term" value="P:transmembrane transport"/>
    <property type="evidence" value="ECO:0007669"/>
    <property type="project" value="InterPro"/>
</dbReference>
<comment type="similarity">
    <text evidence="7">Belongs to the binding-protein-dependent transport system permease family.</text>
</comment>
<feature type="transmembrane region" description="Helical" evidence="7">
    <location>
        <begin position="203"/>
        <end position="225"/>
    </location>
</feature>
<feature type="transmembrane region" description="Helical" evidence="7">
    <location>
        <begin position="127"/>
        <end position="149"/>
    </location>
</feature>
<evidence type="ECO:0000313" key="9">
    <source>
        <dbReference type="EMBL" id="MBM3094266.1"/>
    </source>
</evidence>
<dbReference type="InterPro" id="IPR000515">
    <property type="entry name" value="MetI-like"/>
</dbReference>
<proteinExistence type="inferred from homology"/>
<dbReference type="CDD" id="cd06261">
    <property type="entry name" value="TM_PBP2"/>
    <property type="match status" value="1"/>
</dbReference>
<evidence type="ECO:0000256" key="1">
    <source>
        <dbReference type="ARBA" id="ARBA00004651"/>
    </source>
</evidence>
<feature type="transmembrane region" description="Helical" evidence="7">
    <location>
        <begin position="264"/>
        <end position="282"/>
    </location>
</feature>
<evidence type="ECO:0000256" key="2">
    <source>
        <dbReference type="ARBA" id="ARBA00022448"/>
    </source>
</evidence>
<keyword evidence="3" id="KW-1003">Cell membrane</keyword>
<evidence type="ECO:0000256" key="3">
    <source>
        <dbReference type="ARBA" id="ARBA00022475"/>
    </source>
</evidence>
<dbReference type="Pfam" id="PF00528">
    <property type="entry name" value="BPD_transp_1"/>
    <property type="match status" value="1"/>
</dbReference>
<keyword evidence="6 7" id="KW-0472">Membrane</keyword>